<dbReference type="GeneID" id="8576232"/>
<evidence type="ECO:0000313" key="3">
    <source>
        <dbReference type="Proteomes" id="UP000008549"/>
    </source>
</evidence>
<dbReference type="WormBase" id="CBG01807">
    <property type="protein sequence ID" value="CBP39143"/>
    <property type="gene ID" value="WBGene00024993"/>
</dbReference>
<feature type="domain" description="SAC3/GANP/THP3 conserved" evidence="1">
    <location>
        <begin position="1"/>
        <end position="187"/>
    </location>
</feature>
<evidence type="ECO:0000313" key="2">
    <source>
        <dbReference type="EMBL" id="CAP22830.2"/>
    </source>
</evidence>
<dbReference type="Proteomes" id="UP000008549">
    <property type="component" value="Unassembled WGS sequence"/>
</dbReference>
<reference evidence="2 3" key="2">
    <citation type="journal article" date="2011" name="PLoS Genet.">
        <title>Caenorhabditis briggsae recombinant inbred line genotypes reveal inter-strain incompatibility and the evolution of recombination.</title>
        <authorList>
            <person name="Ross J.A."/>
            <person name="Koboldt D.C."/>
            <person name="Staisch J.E."/>
            <person name="Chamberlin H.M."/>
            <person name="Gupta B.P."/>
            <person name="Miller R.D."/>
            <person name="Baird S.E."/>
            <person name="Haag E.S."/>
        </authorList>
    </citation>
    <scope>NUCLEOTIDE SEQUENCE [LARGE SCALE GENOMIC DNA]</scope>
    <source>
        <strain evidence="2 3">AF16</strain>
    </source>
</reference>
<dbReference type="Pfam" id="PF03399">
    <property type="entry name" value="SAC3_GANP"/>
    <property type="match status" value="1"/>
</dbReference>
<proteinExistence type="predicted"/>
<organism evidence="2 3">
    <name type="scientific">Caenorhabditis briggsae</name>
    <dbReference type="NCBI Taxonomy" id="6238"/>
    <lineage>
        <taxon>Eukaryota</taxon>
        <taxon>Metazoa</taxon>
        <taxon>Ecdysozoa</taxon>
        <taxon>Nematoda</taxon>
        <taxon>Chromadorea</taxon>
        <taxon>Rhabditida</taxon>
        <taxon>Rhabditina</taxon>
        <taxon>Rhabditomorpha</taxon>
        <taxon>Rhabditoidea</taxon>
        <taxon>Rhabditidae</taxon>
        <taxon>Peloderinae</taxon>
        <taxon>Caenorhabditis</taxon>
    </lineage>
</organism>
<accession>A8WQS2</accession>
<gene>
    <name evidence="2" type="primary">Cbr-tag-115</name>
    <name evidence="4" type="ORF">CBG01807</name>
    <name evidence="2" type="ORF">CBG_01807</name>
</gene>
<keyword evidence="3" id="KW-1185">Reference proteome</keyword>
<dbReference type="AlphaFoldDB" id="A8WQS2"/>
<dbReference type="STRING" id="6238.A8WQS2"/>
<dbReference type="InterPro" id="IPR005062">
    <property type="entry name" value="SAC3/GANP/THP3_conserved"/>
</dbReference>
<dbReference type="OMA" id="NVICAFK"/>
<protein>
    <submittedName>
        <fullName evidence="2">Protein CBR-TAG-115</fullName>
    </submittedName>
</protein>
<reference evidence="2 3" key="1">
    <citation type="journal article" date="2003" name="PLoS Biol.">
        <title>The genome sequence of Caenorhabditis briggsae: a platform for comparative genomics.</title>
        <authorList>
            <person name="Stein L.D."/>
            <person name="Bao Z."/>
            <person name="Blasiar D."/>
            <person name="Blumenthal T."/>
            <person name="Brent M.R."/>
            <person name="Chen N."/>
            <person name="Chinwalla A."/>
            <person name="Clarke L."/>
            <person name="Clee C."/>
            <person name="Coghlan A."/>
            <person name="Coulson A."/>
            <person name="D'Eustachio P."/>
            <person name="Fitch D.H."/>
            <person name="Fulton L.A."/>
            <person name="Fulton R.E."/>
            <person name="Griffiths-Jones S."/>
            <person name="Harris T.W."/>
            <person name="Hillier L.W."/>
            <person name="Kamath R."/>
            <person name="Kuwabara P.E."/>
            <person name="Mardis E.R."/>
            <person name="Marra M.A."/>
            <person name="Miner T.L."/>
            <person name="Minx P."/>
            <person name="Mullikin J.C."/>
            <person name="Plumb R.W."/>
            <person name="Rogers J."/>
            <person name="Schein J.E."/>
            <person name="Sohrmann M."/>
            <person name="Spieth J."/>
            <person name="Stajich J.E."/>
            <person name="Wei C."/>
            <person name="Willey D."/>
            <person name="Wilson R.K."/>
            <person name="Durbin R."/>
            <person name="Waterston R.H."/>
        </authorList>
    </citation>
    <scope>NUCLEOTIDE SEQUENCE [LARGE SCALE GENOMIC DNA]</scope>
    <source>
        <strain evidence="2 3">AF16</strain>
    </source>
</reference>
<dbReference type="Gene3D" id="1.25.40.990">
    <property type="match status" value="1"/>
</dbReference>
<name>A8WQS2_CAEBR</name>
<dbReference type="eggNOG" id="KOG1860">
    <property type="taxonomic scope" value="Eukaryota"/>
</dbReference>
<dbReference type="InParanoid" id="A8WQS2"/>
<dbReference type="FunCoup" id="A8WQS2">
    <property type="interactions" value="248"/>
</dbReference>
<evidence type="ECO:0000313" key="4">
    <source>
        <dbReference type="WormBase" id="CBG01807"/>
    </source>
</evidence>
<dbReference type="HOGENOM" id="CLU_1220650_0_0_1"/>
<dbReference type="CTD" id="8576232"/>
<evidence type="ECO:0000259" key="1">
    <source>
        <dbReference type="Pfam" id="PF03399"/>
    </source>
</evidence>
<sequence>MQNLNSTQTITLMEKMLPFYLETDGVCKMATCFGYNSKLHDFQLEECFGRYKQSLRSIIFINVFRWYEELNASSDVTPHPLISSAFFFRQLHRKPTLLQDLYTFRGKLSEEVFSLTKRVISSYNSNNYYRFFKLFKDLDPLLQYSLSDSVSYIRQSAMRIIYTAFKTPVSKLPSHLISDWLGFPTDTIFFVDFLQLYNVIPDNQGNVHISAIKLIEILENDQISRQF</sequence>
<dbReference type="RefSeq" id="XP_045091872.1">
    <property type="nucleotide sequence ID" value="XM_045235810.1"/>
</dbReference>
<dbReference type="EMBL" id="HE601298">
    <property type="protein sequence ID" value="CAP22830.2"/>
    <property type="molecule type" value="Genomic_DNA"/>
</dbReference>
<dbReference type="KEGG" id="cbr:CBG_01807"/>